<dbReference type="AlphaFoldDB" id="V9XPF9"/>
<reference evidence="1 2" key="1">
    <citation type="journal article" date="2014" name="Genome Announc.">
        <title>Complete Genome of Rhodococcus pyridinivorans SB3094, a Methyl-Ethyl-Ketone-Degrading Bacterium Used for Bioaugmentation.</title>
        <authorList>
            <person name="Dueholm M.S."/>
            <person name="Albertsen M."/>
            <person name="D'Imperio S."/>
            <person name="Tale V.P."/>
            <person name="Lewis D."/>
            <person name="Nielsen P.H."/>
            <person name="Nielsen J.L."/>
        </authorList>
    </citation>
    <scope>NUCLEOTIDE SEQUENCE [LARGE SCALE GENOMIC DNA]</scope>
    <source>
        <strain evidence="1 2">SB3094</strain>
    </source>
</reference>
<accession>V9XPF9</accession>
<gene>
    <name evidence="1" type="ORF">Y013_23685</name>
</gene>
<dbReference type="HOGENOM" id="CLU_3084223_0_0_11"/>
<evidence type="ECO:0000313" key="1">
    <source>
        <dbReference type="EMBL" id="AHD23959.1"/>
    </source>
</evidence>
<protein>
    <submittedName>
        <fullName evidence="1">Uncharacterized protein</fullName>
    </submittedName>
</protein>
<dbReference type="EMBL" id="CP006996">
    <property type="protein sequence ID" value="AHD23959.1"/>
    <property type="molecule type" value="Genomic_DNA"/>
</dbReference>
<dbReference type="Proteomes" id="UP000018781">
    <property type="component" value="Chromosome"/>
</dbReference>
<name>V9XPF9_9NOCA</name>
<evidence type="ECO:0000313" key="2">
    <source>
        <dbReference type="Proteomes" id="UP000018781"/>
    </source>
</evidence>
<proteinExistence type="predicted"/>
<organism evidence="1 2">
    <name type="scientific">Rhodococcus pyridinivorans SB3094</name>
    <dbReference type="NCBI Taxonomy" id="1435356"/>
    <lineage>
        <taxon>Bacteria</taxon>
        <taxon>Bacillati</taxon>
        <taxon>Actinomycetota</taxon>
        <taxon>Actinomycetes</taxon>
        <taxon>Mycobacteriales</taxon>
        <taxon>Nocardiaceae</taxon>
        <taxon>Rhodococcus</taxon>
    </lineage>
</organism>
<sequence length="52" mass="5590">MLNIQLLTCDNPLWGMQDRGTPVYQPNLGDFSVSASFAGSPTRFVSGCGSPR</sequence>
<dbReference type="KEGG" id="rpy:Y013_23685"/>